<protein>
    <submittedName>
        <fullName evidence="3">Retrovirus-related pol polyprotein from transposon TNT 1-94</fullName>
    </submittedName>
</protein>
<feature type="compositionally biased region" description="Acidic residues" evidence="1">
    <location>
        <begin position="455"/>
        <end position="465"/>
    </location>
</feature>
<organism evidence="3 4">
    <name type="scientific">Tanacetum coccineum</name>
    <dbReference type="NCBI Taxonomy" id="301880"/>
    <lineage>
        <taxon>Eukaryota</taxon>
        <taxon>Viridiplantae</taxon>
        <taxon>Streptophyta</taxon>
        <taxon>Embryophyta</taxon>
        <taxon>Tracheophyta</taxon>
        <taxon>Spermatophyta</taxon>
        <taxon>Magnoliopsida</taxon>
        <taxon>eudicotyledons</taxon>
        <taxon>Gunneridae</taxon>
        <taxon>Pentapetalae</taxon>
        <taxon>asterids</taxon>
        <taxon>campanulids</taxon>
        <taxon>Asterales</taxon>
        <taxon>Asteraceae</taxon>
        <taxon>Asteroideae</taxon>
        <taxon>Anthemideae</taxon>
        <taxon>Anthemidinae</taxon>
        <taxon>Tanacetum</taxon>
    </lineage>
</organism>
<feature type="compositionally biased region" description="Basic and acidic residues" evidence="1">
    <location>
        <begin position="556"/>
        <end position="566"/>
    </location>
</feature>
<dbReference type="PANTHER" id="PTHR11439">
    <property type="entry name" value="GAG-POL-RELATED RETROTRANSPOSON"/>
    <property type="match status" value="1"/>
</dbReference>
<feature type="compositionally biased region" description="Polar residues" evidence="1">
    <location>
        <begin position="489"/>
        <end position="505"/>
    </location>
</feature>
<evidence type="ECO:0000256" key="1">
    <source>
        <dbReference type="SAM" id="MobiDB-lite"/>
    </source>
</evidence>
<dbReference type="PANTHER" id="PTHR11439:SF483">
    <property type="entry name" value="PEPTIDE SYNTHASE GLIP-LIKE, PUTATIVE (AFU_ORTHOLOGUE AFUA_3G12920)-RELATED"/>
    <property type="match status" value="1"/>
</dbReference>
<name>A0ABQ5AWB8_9ASTR</name>
<dbReference type="InterPro" id="IPR013103">
    <property type="entry name" value="RVT_2"/>
</dbReference>
<dbReference type="EMBL" id="BQNB010012713">
    <property type="protein sequence ID" value="GJT06966.1"/>
    <property type="molecule type" value="Genomic_DNA"/>
</dbReference>
<proteinExistence type="predicted"/>
<feature type="domain" description="Reverse transcriptase Ty1/copia-type" evidence="2">
    <location>
        <begin position="44"/>
        <end position="130"/>
    </location>
</feature>
<evidence type="ECO:0000313" key="4">
    <source>
        <dbReference type="Proteomes" id="UP001151760"/>
    </source>
</evidence>
<gene>
    <name evidence="3" type="ORF">Tco_0841428</name>
</gene>
<dbReference type="InterPro" id="IPR043502">
    <property type="entry name" value="DNA/RNA_pol_sf"/>
</dbReference>
<accession>A0ABQ5AWB8</accession>
<dbReference type="Proteomes" id="UP001151760">
    <property type="component" value="Unassembled WGS sequence"/>
</dbReference>
<evidence type="ECO:0000259" key="2">
    <source>
        <dbReference type="Pfam" id="PF07727"/>
    </source>
</evidence>
<dbReference type="Pfam" id="PF07727">
    <property type="entry name" value="RVT_2"/>
    <property type="match status" value="1"/>
</dbReference>
<reference evidence="3" key="1">
    <citation type="journal article" date="2022" name="Int. J. Mol. Sci.">
        <title>Draft Genome of Tanacetum Coccineum: Genomic Comparison of Closely Related Tanacetum-Family Plants.</title>
        <authorList>
            <person name="Yamashiro T."/>
            <person name="Shiraishi A."/>
            <person name="Nakayama K."/>
            <person name="Satake H."/>
        </authorList>
    </citation>
    <scope>NUCLEOTIDE SEQUENCE</scope>
</reference>
<dbReference type="SUPFAM" id="SSF56672">
    <property type="entry name" value="DNA/RNA polymerases"/>
    <property type="match status" value="1"/>
</dbReference>
<sequence length="584" mass="66765">MASMILSCKLGAINDLAKQGLVRGLPKLKYQKDYVCSTCSLGKKGIDFEESFTPIARIKAIRIFIANATNKNMTIYQMDVKTTFLNGELREEVYVSQPEGFVDHDNPTHVYKLKKALYGLKHAPRTYPRGIFINQTKYALEILKKYGMDSSDSVDTLMVDRTKLDKDLPGKTVDPTHYRGMIGSLMYLTSSRPDLIFEVYMCARYQARPTEKHLHAVKRIFRYLRGTTNMGLWYSKETSIALTAYADVDHAGIMEQEDIQQAAFNEALVPIADQVKIGVPNKKFIEPHSHNELVTFLKQLGYKGSLELISELYVDHMYQPWRTFSNIINKCLSCKVSRIDRLRQLRVQVLWGMVFKKNVDYAELIWEDIQLQINNGQSSAKRKEPMPYPRFTKLIINHFLTKYKSIPRRHTSFNNTIKYDDVLGKMKFLSKGEDEQITSLPKAGKGKKEAASDSCSDETDFEEGEYLIQRRPGAGSRPEVPNEPKDKSGGSSSLDNETKILSFNDEQADSKKANVEEKQVVDEKAHEEQHAADQETAKDKDEAANSEIKDAEDDEKEKTNEEKGDEEKFEEETADEEHARFKHV</sequence>
<reference evidence="3" key="2">
    <citation type="submission" date="2022-01" db="EMBL/GenBank/DDBJ databases">
        <authorList>
            <person name="Yamashiro T."/>
            <person name="Shiraishi A."/>
            <person name="Satake H."/>
            <person name="Nakayama K."/>
        </authorList>
    </citation>
    <scope>NUCLEOTIDE SEQUENCE</scope>
</reference>
<comment type="caution">
    <text evidence="3">The sequence shown here is derived from an EMBL/GenBank/DDBJ whole genome shotgun (WGS) entry which is preliminary data.</text>
</comment>
<evidence type="ECO:0000313" key="3">
    <source>
        <dbReference type="EMBL" id="GJT06966.1"/>
    </source>
</evidence>
<feature type="compositionally biased region" description="Basic and acidic residues" evidence="1">
    <location>
        <begin position="508"/>
        <end position="549"/>
    </location>
</feature>
<keyword evidence="4" id="KW-1185">Reference proteome</keyword>
<feature type="region of interest" description="Disordered" evidence="1">
    <location>
        <begin position="439"/>
        <end position="584"/>
    </location>
</feature>